<feature type="compositionally biased region" description="Polar residues" evidence="1">
    <location>
        <begin position="1"/>
        <end position="19"/>
    </location>
</feature>
<sequence>MSQEMLPNSSTQAGPSSGDQFFFDHDLPIQQALEALTTREDYVAPSIARAPQPQEALILRMLPNEILSDILELAVAKEPWRPYVPTRRPRYPSEIFIHRPQPKACDCSQPTNDSLSTIALVCSQFCNLAQRILFHQLTLKLPFESIPTSRLDYPAFVHDKLKPQCQTVRLILQDRPWNWEHPEVGVDALAQFASSILASLTNVRCLHIENEICKLWEDGSSRLVQDQPDVILLKALMPVLRQFCHINHFSIHFRRNRECDAFLEIINEWISACRVTHFSSSTGGYTAGWTTRGDFSVPILTSIPLACDKNSIRFMSLKAYFPIDAFDANDFPNLERLLISWEFMQTQERSDSTSWRTPPTLEQLRDVDTLLGPKLQTLILDFDTQGHMYNWQRDNHVWVKLLGDTAIEQNKPLRDLKILWSPHRSEGPEFHFNRDLQLEIENYTLKSCNMPYPWDMIKELAIFWEHHITVRWNKPTISRRSFEFERDYFLKNYNERSGTNAWMIYIKDETNDGPIWEGLD</sequence>
<protein>
    <submittedName>
        <fullName evidence="2">Uncharacterized protein</fullName>
    </submittedName>
</protein>
<reference evidence="2" key="1">
    <citation type="journal article" date="2020" name="Stud. Mycol.">
        <title>101 Dothideomycetes genomes: a test case for predicting lifestyles and emergence of pathogens.</title>
        <authorList>
            <person name="Haridas S."/>
            <person name="Albert R."/>
            <person name="Binder M."/>
            <person name="Bloem J."/>
            <person name="Labutti K."/>
            <person name="Salamov A."/>
            <person name="Andreopoulos B."/>
            <person name="Baker S."/>
            <person name="Barry K."/>
            <person name="Bills G."/>
            <person name="Bluhm B."/>
            <person name="Cannon C."/>
            <person name="Castanera R."/>
            <person name="Culley D."/>
            <person name="Daum C."/>
            <person name="Ezra D."/>
            <person name="Gonzalez J."/>
            <person name="Henrissat B."/>
            <person name="Kuo A."/>
            <person name="Liang C."/>
            <person name="Lipzen A."/>
            <person name="Lutzoni F."/>
            <person name="Magnuson J."/>
            <person name="Mondo S."/>
            <person name="Nolan M."/>
            <person name="Ohm R."/>
            <person name="Pangilinan J."/>
            <person name="Park H.-J."/>
            <person name="Ramirez L."/>
            <person name="Alfaro M."/>
            <person name="Sun H."/>
            <person name="Tritt A."/>
            <person name="Yoshinaga Y."/>
            <person name="Zwiers L.-H."/>
            <person name="Turgeon B."/>
            <person name="Goodwin S."/>
            <person name="Spatafora J."/>
            <person name="Crous P."/>
            <person name="Grigoriev I."/>
        </authorList>
    </citation>
    <scope>NUCLEOTIDE SEQUENCE</scope>
    <source>
        <strain evidence="2">CBS 115976</strain>
    </source>
</reference>
<dbReference type="Proteomes" id="UP000799302">
    <property type="component" value="Unassembled WGS sequence"/>
</dbReference>
<evidence type="ECO:0000313" key="3">
    <source>
        <dbReference type="Proteomes" id="UP000799302"/>
    </source>
</evidence>
<name>A0A6A6UF18_9PEZI</name>
<gene>
    <name evidence="2" type="ORF">BT63DRAFT_479302</name>
</gene>
<evidence type="ECO:0000256" key="1">
    <source>
        <dbReference type="SAM" id="MobiDB-lite"/>
    </source>
</evidence>
<organism evidence="2 3">
    <name type="scientific">Microthyrium microscopicum</name>
    <dbReference type="NCBI Taxonomy" id="703497"/>
    <lineage>
        <taxon>Eukaryota</taxon>
        <taxon>Fungi</taxon>
        <taxon>Dikarya</taxon>
        <taxon>Ascomycota</taxon>
        <taxon>Pezizomycotina</taxon>
        <taxon>Dothideomycetes</taxon>
        <taxon>Dothideomycetes incertae sedis</taxon>
        <taxon>Microthyriales</taxon>
        <taxon>Microthyriaceae</taxon>
        <taxon>Microthyrium</taxon>
    </lineage>
</organism>
<proteinExistence type="predicted"/>
<accession>A0A6A6UF18</accession>
<dbReference type="AlphaFoldDB" id="A0A6A6UF18"/>
<evidence type="ECO:0000313" key="2">
    <source>
        <dbReference type="EMBL" id="KAF2669474.1"/>
    </source>
</evidence>
<feature type="region of interest" description="Disordered" evidence="1">
    <location>
        <begin position="1"/>
        <end position="21"/>
    </location>
</feature>
<keyword evidence="3" id="KW-1185">Reference proteome</keyword>
<dbReference type="EMBL" id="MU004235">
    <property type="protein sequence ID" value="KAF2669474.1"/>
    <property type="molecule type" value="Genomic_DNA"/>
</dbReference>